<evidence type="ECO:0000313" key="2">
    <source>
        <dbReference type="Proteomes" id="UP000026961"/>
    </source>
</evidence>
<sequence>MPSTTTTSFFCVASGDTHHRPGLFADARIARFYGSFPGGWLAAELPESRGHALLNLCTGSRIALST</sequence>
<accession>A0A0E0B942</accession>
<evidence type="ECO:0000313" key="1">
    <source>
        <dbReference type="EnsemblPlants" id="OGLUM10G06040.1"/>
    </source>
</evidence>
<reference evidence="1" key="1">
    <citation type="submission" date="2015-04" db="UniProtKB">
        <authorList>
            <consortium name="EnsemblPlants"/>
        </authorList>
    </citation>
    <scope>IDENTIFICATION</scope>
</reference>
<dbReference type="Gramene" id="OGLUM10G06040.1">
    <property type="protein sequence ID" value="OGLUM10G06040.1"/>
    <property type="gene ID" value="OGLUM10G06040"/>
</dbReference>
<keyword evidence="2" id="KW-1185">Reference proteome</keyword>
<dbReference type="EnsemblPlants" id="OGLUM10G06040.1">
    <property type="protein sequence ID" value="OGLUM10G06040.1"/>
    <property type="gene ID" value="OGLUM10G06040"/>
</dbReference>
<organism evidence="1">
    <name type="scientific">Oryza glumipatula</name>
    <dbReference type="NCBI Taxonomy" id="40148"/>
    <lineage>
        <taxon>Eukaryota</taxon>
        <taxon>Viridiplantae</taxon>
        <taxon>Streptophyta</taxon>
        <taxon>Embryophyta</taxon>
        <taxon>Tracheophyta</taxon>
        <taxon>Spermatophyta</taxon>
        <taxon>Magnoliopsida</taxon>
        <taxon>Liliopsida</taxon>
        <taxon>Poales</taxon>
        <taxon>Poaceae</taxon>
        <taxon>BOP clade</taxon>
        <taxon>Oryzoideae</taxon>
        <taxon>Oryzeae</taxon>
        <taxon>Oryzinae</taxon>
        <taxon>Oryza</taxon>
    </lineage>
</organism>
<dbReference type="AlphaFoldDB" id="A0A0E0B942"/>
<protein>
    <submittedName>
        <fullName evidence="1">Uncharacterized protein</fullName>
    </submittedName>
</protein>
<proteinExistence type="predicted"/>
<name>A0A0E0B942_9ORYZ</name>
<reference evidence="1" key="2">
    <citation type="submission" date="2018-05" db="EMBL/GenBank/DDBJ databases">
        <title>OgluRS3 (Oryza glumaepatula Reference Sequence Version 3).</title>
        <authorList>
            <person name="Zhang J."/>
            <person name="Kudrna D."/>
            <person name="Lee S."/>
            <person name="Talag J."/>
            <person name="Welchert J."/>
            <person name="Wing R.A."/>
        </authorList>
    </citation>
    <scope>NUCLEOTIDE SEQUENCE [LARGE SCALE GENOMIC DNA]</scope>
</reference>
<dbReference type="Proteomes" id="UP000026961">
    <property type="component" value="Chromosome 10"/>
</dbReference>
<dbReference type="HOGENOM" id="CLU_2835283_0_0_1"/>